<reference evidence="1 2" key="1">
    <citation type="journal article" date="2020" name="Microb. Genom.">
        <title>Genetic diversity of clinical and environmental Mucorales isolates obtained from an investigation of mucormycosis cases among solid organ transplant recipients.</title>
        <authorList>
            <person name="Nguyen M.H."/>
            <person name="Kaul D."/>
            <person name="Muto C."/>
            <person name="Cheng S.J."/>
            <person name="Richter R.A."/>
            <person name="Bruno V.M."/>
            <person name="Liu G."/>
            <person name="Beyhan S."/>
            <person name="Sundermann A.J."/>
            <person name="Mounaud S."/>
            <person name="Pasculle A.W."/>
            <person name="Nierman W.C."/>
            <person name="Driscoll E."/>
            <person name="Cumbie R."/>
            <person name="Clancy C.J."/>
            <person name="Dupont C.L."/>
        </authorList>
    </citation>
    <scope>NUCLEOTIDE SEQUENCE [LARGE SCALE GENOMIC DNA]</scope>
    <source>
        <strain evidence="1 2">GL24</strain>
    </source>
</reference>
<evidence type="ECO:0000313" key="1">
    <source>
        <dbReference type="EMBL" id="KAG1530230.1"/>
    </source>
</evidence>
<dbReference type="AlphaFoldDB" id="A0A9P6XQJ9"/>
<gene>
    <name evidence="1" type="ORF">G6F50_017459</name>
</gene>
<protein>
    <submittedName>
        <fullName evidence="1">Uncharacterized protein</fullName>
    </submittedName>
</protein>
<organism evidence="1 2">
    <name type="scientific">Rhizopus delemar</name>
    <dbReference type="NCBI Taxonomy" id="936053"/>
    <lineage>
        <taxon>Eukaryota</taxon>
        <taxon>Fungi</taxon>
        <taxon>Fungi incertae sedis</taxon>
        <taxon>Mucoromycota</taxon>
        <taxon>Mucoromycotina</taxon>
        <taxon>Mucoromycetes</taxon>
        <taxon>Mucorales</taxon>
        <taxon>Mucorineae</taxon>
        <taxon>Rhizopodaceae</taxon>
        <taxon>Rhizopus</taxon>
    </lineage>
</organism>
<sequence>MYDTVPEASSAKAVDVTFASSPTRTVCKSLGAITNSAQTVLRSEIVKMFDASVSASPNAMCFSTTVPSNGARISRRLKSFAEGSAPTARSFCSAFWTAMSAS</sequence>
<dbReference type="Proteomes" id="UP000740926">
    <property type="component" value="Unassembled WGS sequence"/>
</dbReference>
<evidence type="ECO:0000313" key="2">
    <source>
        <dbReference type="Proteomes" id="UP000740926"/>
    </source>
</evidence>
<dbReference type="EMBL" id="JAANIU010012909">
    <property type="protein sequence ID" value="KAG1530230.1"/>
    <property type="molecule type" value="Genomic_DNA"/>
</dbReference>
<accession>A0A9P6XQJ9</accession>
<proteinExistence type="predicted"/>
<name>A0A9P6XQJ9_9FUNG</name>
<comment type="caution">
    <text evidence="1">The sequence shown here is derived from an EMBL/GenBank/DDBJ whole genome shotgun (WGS) entry which is preliminary data.</text>
</comment>
<keyword evidence="2" id="KW-1185">Reference proteome</keyword>